<evidence type="ECO:0000256" key="1">
    <source>
        <dbReference type="SAM" id="MobiDB-lite"/>
    </source>
</evidence>
<proteinExistence type="predicted"/>
<name>A0A5B7IK06_PORTR</name>
<evidence type="ECO:0000313" key="3">
    <source>
        <dbReference type="Proteomes" id="UP000324222"/>
    </source>
</evidence>
<gene>
    <name evidence="2" type="ORF">E2C01_077308</name>
</gene>
<feature type="region of interest" description="Disordered" evidence="1">
    <location>
        <begin position="25"/>
        <end position="44"/>
    </location>
</feature>
<sequence length="96" mass="10577">MIVNTESPVIFSGSHYSPRLQIHTSVNAPNTHRDTDPFTSSQQQLSLKENGENVIYQSQGDGETQIQARGGSRVVTWSLLPCFLARSVQPSLYTIG</sequence>
<dbReference type="Proteomes" id="UP000324222">
    <property type="component" value="Unassembled WGS sequence"/>
</dbReference>
<dbReference type="EMBL" id="VSRR010060330">
    <property type="protein sequence ID" value="MPC82633.1"/>
    <property type="molecule type" value="Genomic_DNA"/>
</dbReference>
<comment type="caution">
    <text evidence="2">The sequence shown here is derived from an EMBL/GenBank/DDBJ whole genome shotgun (WGS) entry which is preliminary data.</text>
</comment>
<accession>A0A5B7IK06</accession>
<evidence type="ECO:0000313" key="2">
    <source>
        <dbReference type="EMBL" id="MPC82633.1"/>
    </source>
</evidence>
<keyword evidence="3" id="KW-1185">Reference proteome</keyword>
<organism evidence="2 3">
    <name type="scientific">Portunus trituberculatus</name>
    <name type="common">Swimming crab</name>
    <name type="synonym">Neptunus trituberculatus</name>
    <dbReference type="NCBI Taxonomy" id="210409"/>
    <lineage>
        <taxon>Eukaryota</taxon>
        <taxon>Metazoa</taxon>
        <taxon>Ecdysozoa</taxon>
        <taxon>Arthropoda</taxon>
        <taxon>Crustacea</taxon>
        <taxon>Multicrustacea</taxon>
        <taxon>Malacostraca</taxon>
        <taxon>Eumalacostraca</taxon>
        <taxon>Eucarida</taxon>
        <taxon>Decapoda</taxon>
        <taxon>Pleocyemata</taxon>
        <taxon>Brachyura</taxon>
        <taxon>Eubrachyura</taxon>
        <taxon>Portunoidea</taxon>
        <taxon>Portunidae</taxon>
        <taxon>Portuninae</taxon>
        <taxon>Portunus</taxon>
    </lineage>
</organism>
<dbReference type="AlphaFoldDB" id="A0A5B7IK06"/>
<reference evidence="2 3" key="1">
    <citation type="submission" date="2019-05" db="EMBL/GenBank/DDBJ databases">
        <title>Another draft genome of Portunus trituberculatus and its Hox gene families provides insights of decapod evolution.</title>
        <authorList>
            <person name="Jeong J.-H."/>
            <person name="Song I."/>
            <person name="Kim S."/>
            <person name="Choi T."/>
            <person name="Kim D."/>
            <person name="Ryu S."/>
            <person name="Kim W."/>
        </authorList>
    </citation>
    <scope>NUCLEOTIDE SEQUENCE [LARGE SCALE GENOMIC DNA]</scope>
    <source>
        <tissue evidence="2">Muscle</tissue>
    </source>
</reference>
<protein>
    <submittedName>
        <fullName evidence="2">Uncharacterized protein</fullName>
    </submittedName>
</protein>